<feature type="compositionally biased region" description="Basic residues" evidence="1">
    <location>
        <begin position="134"/>
        <end position="143"/>
    </location>
</feature>
<feature type="compositionally biased region" description="Basic and acidic residues" evidence="1">
    <location>
        <begin position="44"/>
        <end position="70"/>
    </location>
</feature>
<comment type="caution">
    <text evidence="2">The sequence shown here is derived from an EMBL/GenBank/DDBJ whole genome shotgun (WGS) entry which is preliminary data.</text>
</comment>
<gene>
    <name evidence="2" type="ORF">PUN28_006581</name>
</gene>
<feature type="region of interest" description="Disordered" evidence="1">
    <location>
        <begin position="38"/>
        <end position="143"/>
    </location>
</feature>
<reference evidence="2 3" key="1">
    <citation type="submission" date="2023-03" db="EMBL/GenBank/DDBJ databases">
        <title>High recombination rates correlate with genetic variation in Cardiocondyla obscurior ants.</title>
        <authorList>
            <person name="Errbii M."/>
        </authorList>
    </citation>
    <scope>NUCLEOTIDE SEQUENCE [LARGE SCALE GENOMIC DNA]</scope>
    <source>
        <strain evidence="2">Alpha-2009</strain>
        <tissue evidence="2">Whole body</tissue>
    </source>
</reference>
<organism evidence="2 3">
    <name type="scientific">Cardiocondyla obscurior</name>
    <dbReference type="NCBI Taxonomy" id="286306"/>
    <lineage>
        <taxon>Eukaryota</taxon>
        <taxon>Metazoa</taxon>
        <taxon>Ecdysozoa</taxon>
        <taxon>Arthropoda</taxon>
        <taxon>Hexapoda</taxon>
        <taxon>Insecta</taxon>
        <taxon>Pterygota</taxon>
        <taxon>Neoptera</taxon>
        <taxon>Endopterygota</taxon>
        <taxon>Hymenoptera</taxon>
        <taxon>Apocrita</taxon>
        <taxon>Aculeata</taxon>
        <taxon>Formicoidea</taxon>
        <taxon>Formicidae</taxon>
        <taxon>Myrmicinae</taxon>
        <taxon>Cardiocondyla</taxon>
    </lineage>
</organism>
<sequence>MAAKATRGRHTGAVVISTLANDGIVAVVGLLNVEAIFRGQTKVRKSERAGAGRGTEGERHPGADPSDRPARTSTPKHGAASPTSSPPGRPTTTKTTTVMSTTATANARILLLAPRRHRTDAPSLIPGPPFSLHLSRRTQSHPH</sequence>
<feature type="compositionally biased region" description="Low complexity" evidence="1">
    <location>
        <begin position="90"/>
        <end position="105"/>
    </location>
</feature>
<dbReference type="EMBL" id="JADYXP020000005">
    <property type="protein sequence ID" value="KAL0124813.1"/>
    <property type="molecule type" value="Genomic_DNA"/>
</dbReference>
<evidence type="ECO:0000256" key="1">
    <source>
        <dbReference type="SAM" id="MobiDB-lite"/>
    </source>
</evidence>
<name>A0AAW2G9X2_9HYME</name>
<dbReference type="AlphaFoldDB" id="A0AAW2G9X2"/>
<accession>A0AAW2G9X2</accession>
<keyword evidence="3" id="KW-1185">Reference proteome</keyword>
<proteinExistence type="predicted"/>
<protein>
    <submittedName>
        <fullName evidence="2">Uncharacterized protein</fullName>
    </submittedName>
</protein>
<dbReference type="Proteomes" id="UP001430953">
    <property type="component" value="Unassembled WGS sequence"/>
</dbReference>
<evidence type="ECO:0000313" key="3">
    <source>
        <dbReference type="Proteomes" id="UP001430953"/>
    </source>
</evidence>
<evidence type="ECO:0000313" key="2">
    <source>
        <dbReference type="EMBL" id="KAL0124813.1"/>
    </source>
</evidence>